<keyword evidence="7" id="KW-0406">Ion transport</keyword>
<dbReference type="GO" id="GO:0015297">
    <property type="term" value="F:antiporter activity"/>
    <property type="evidence" value="ECO:0007669"/>
    <property type="project" value="UniProtKB-KW"/>
</dbReference>
<evidence type="ECO:0000256" key="2">
    <source>
        <dbReference type="ARBA" id="ARBA00022448"/>
    </source>
</evidence>
<feature type="transmembrane region" description="Helical" evidence="10">
    <location>
        <begin position="327"/>
        <end position="347"/>
    </location>
</feature>
<proteinExistence type="predicted"/>
<evidence type="ECO:0000313" key="12">
    <source>
        <dbReference type="EMBL" id="PKZ42601.1"/>
    </source>
</evidence>
<evidence type="ECO:0000256" key="7">
    <source>
        <dbReference type="ARBA" id="ARBA00023065"/>
    </source>
</evidence>
<keyword evidence="3" id="KW-0050">Antiport</keyword>
<dbReference type="PANTHER" id="PTHR32507:SF0">
    <property type="entry name" value="NA(+)_H(+) ANTIPORTER 2-RELATED"/>
    <property type="match status" value="1"/>
</dbReference>
<dbReference type="Proteomes" id="UP000234206">
    <property type="component" value="Unassembled WGS sequence"/>
</dbReference>
<keyword evidence="6 10" id="KW-1133">Transmembrane helix</keyword>
<gene>
    <name evidence="12" type="ORF">CYJ76_01665</name>
</gene>
<feature type="transmembrane region" description="Helical" evidence="10">
    <location>
        <begin position="180"/>
        <end position="202"/>
    </location>
</feature>
<keyword evidence="13" id="KW-1185">Reference proteome</keyword>
<evidence type="ECO:0000256" key="4">
    <source>
        <dbReference type="ARBA" id="ARBA00022475"/>
    </source>
</evidence>
<sequence length="640" mass="68173">MDPAPYLALVVALAVVCQWVAWRWKVPSLLVLLLCGFALGRVESPDTVLGQTMLFSGVKLAVGIILFEGALGLRLRQVPDLGKPILRLCTWTVLITWVLVTLLAWGLGFDLRAALLVGAILTVTGPTVINPILRTLRPTRRVSQLLRWEGIVVDPIGAILGVLVLQVVTATGRAGPWADAALTLVRAVGVAVLLTVLVGWLLTWMMREDLIPDYLQGVTFLAAALGSMTASNTVQPESGLLTVTLLGILLANQTDLHIQHIIEFKENLQVLFVGALFIVLAGRVEPAQLVEVAPVAAVFVLGLVVIRVVAIGVGLRGTDVTRAERTLLMSMAPRGIVAAAVTSIFALEFGHAADHAISLGEAAREDGDAAQAAALFERATDLHALSVEVDRLVPLVFIVIVSTVALYGLGVGRLAERLGLATASPRGVLFSGAAPWVVPAAKRLRELGVPSVIVARERADLRAARMSGLRTEAASIISEYAVEDMDLAGIRSMVCATRDDDTNAIAAGEFSHVLGRSHVYTLKRHEDTDRARQATAGHLVGNIAFSPPMDYDELLQRTRNDHKVTSTELTEEYGSDEFWNDHPEAVVLFVHSEETTRVASGRRQSGEAGSTFVALVPVGADGTPATGPVPTTTGAHPAVA</sequence>
<feature type="domain" description="Cation/H+ exchanger transmembrane" evidence="11">
    <location>
        <begin position="12"/>
        <end position="415"/>
    </location>
</feature>
<name>A0A2I1PDE1_9MICO</name>
<dbReference type="RefSeq" id="WP_101849064.1">
    <property type="nucleotide sequence ID" value="NZ_PKIZ01000002.1"/>
</dbReference>
<accession>A0A2I1PDE1</accession>
<reference evidence="12 13" key="1">
    <citation type="submission" date="2017-12" db="EMBL/GenBank/DDBJ databases">
        <title>Phylogenetic diversity of female urinary microbiome.</title>
        <authorList>
            <person name="Thomas-White K."/>
            <person name="Wolfe A.J."/>
        </authorList>
    </citation>
    <scope>NUCLEOTIDE SEQUENCE [LARGE SCALE GENOMIC DNA]</scope>
    <source>
        <strain evidence="12 13">UMB1298</strain>
    </source>
</reference>
<feature type="region of interest" description="Disordered" evidence="9">
    <location>
        <begin position="621"/>
        <end position="640"/>
    </location>
</feature>
<dbReference type="OrthoDB" id="570124at2"/>
<dbReference type="AlphaFoldDB" id="A0A2I1PDE1"/>
<evidence type="ECO:0000313" key="13">
    <source>
        <dbReference type="Proteomes" id="UP000234206"/>
    </source>
</evidence>
<dbReference type="Gene3D" id="1.20.1530.20">
    <property type="match status" value="1"/>
</dbReference>
<evidence type="ECO:0000256" key="3">
    <source>
        <dbReference type="ARBA" id="ARBA00022449"/>
    </source>
</evidence>
<comment type="caution">
    <text evidence="12">The sequence shown here is derived from an EMBL/GenBank/DDBJ whole genome shotgun (WGS) entry which is preliminary data.</text>
</comment>
<keyword evidence="5 10" id="KW-0812">Transmembrane</keyword>
<feature type="transmembrane region" description="Helical" evidence="10">
    <location>
        <begin position="296"/>
        <end position="315"/>
    </location>
</feature>
<feature type="transmembrane region" description="Helical" evidence="10">
    <location>
        <begin position="85"/>
        <end position="107"/>
    </location>
</feature>
<evidence type="ECO:0000256" key="5">
    <source>
        <dbReference type="ARBA" id="ARBA00022692"/>
    </source>
</evidence>
<evidence type="ECO:0000256" key="6">
    <source>
        <dbReference type="ARBA" id="ARBA00022989"/>
    </source>
</evidence>
<dbReference type="InterPro" id="IPR006153">
    <property type="entry name" value="Cation/H_exchanger_TM"/>
</dbReference>
<feature type="transmembrane region" description="Helical" evidence="10">
    <location>
        <begin position="145"/>
        <end position="168"/>
    </location>
</feature>
<feature type="transmembrane region" description="Helical" evidence="10">
    <location>
        <begin position="392"/>
        <end position="410"/>
    </location>
</feature>
<dbReference type="GO" id="GO:0005886">
    <property type="term" value="C:plasma membrane"/>
    <property type="evidence" value="ECO:0007669"/>
    <property type="project" value="UniProtKB-SubCell"/>
</dbReference>
<evidence type="ECO:0000256" key="10">
    <source>
        <dbReference type="SAM" id="Phobius"/>
    </source>
</evidence>
<dbReference type="PANTHER" id="PTHR32507">
    <property type="entry name" value="NA(+)/H(+) ANTIPORTER 1"/>
    <property type="match status" value="1"/>
</dbReference>
<comment type="subcellular location">
    <subcellularLocation>
        <location evidence="1">Cell membrane</location>
        <topology evidence="1">Multi-pass membrane protein</topology>
    </subcellularLocation>
</comment>
<evidence type="ECO:0000256" key="9">
    <source>
        <dbReference type="SAM" id="MobiDB-lite"/>
    </source>
</evidence>
<feature type="transmembrane region" description="Helical" evidence="10">
    <location>
        <begin position="47"/>
        <end position="73"/>
    </location>
</feature>
<dbReference type="Pfam" id="PF00999">
    <property type="entry name" value="Na_H_Exchanger"/>
    <property type="match status" value="1"/>
</dbReference>
<keyword evidence="2" id="KW-0813">Transport</keyword>
<evidence type="ECO:0000259" key="11">
    <source>
        <dbReference type="Pfam" id="PF00999"/>
    </source>
</evidence>
<evidence type="ECO:0000256" key="8">
    <source>
        <dbReference type="ARBA" id="ARBA00023136"/>
    </source>
</evidence>
<organism evidence="12 13">
    <name type="scientific">Kytococcus schroeteri</name>
    <dbReference type="NCBI Taxonomy" id="138300"/>
    <lineage>
        <taxon>Bacteria</taxon>
        <taxon>Bacillati</taxon>
        <taxon>Actinomycetota</taxon>
        <taxon>Actinomycetes</taxon>
        <taxon>Micrococcales</taxon>
        <taxon>Kytococcaceae</taxon>
        <taxon>Kytococcus</taxon>
    </lineage>
</organism>
<dbReference type="InterPro" id="IPR038770">
    <property type="entry name" value="Na+/solute_symporter_sf"/>
</dbReference>
<feature type="transmembrane region" description="Helical" evidence="10">
    <location>
        <begin position="113"/>
        <end position="133"/>
    </location>
</feature>
<keyword evidence="4" id="KW-1003">Cell membrane</keyword>
<dbReference type="GO" id="GO:1902600">
    <property type="term" value="P:proton transmembrane transport"/>
    <property type="evidence" value="ECO:0007669"/>
    <property type="project" value="InterPro"/>
</dbReference>
<evidence type="ECO:0000256" key="1">
    <source>
        <dbReference type="ARBA" id="ARBA00004651"/>
    </source>
</evidence>
<keyword evidence="8 10" id="KW-0472">Membrane</keyword>
<feature type="transmembrane region" description="Helical" evidence="10">
    <location>
        <begin position="268"/>
        <end position="284"/>
    </location>
</feature>
<dbReference type="EMBL" id="PKIZ01000002">
    <property type="protein sequence ID" value="PKZ42601.1"/>
    <property type="molecule type" value="Genomic_DNA"/>
</dbReference>
<protein>
    <submittedName>
        <fullName evidence="12">Sodium:proton antiporter</fullName>
    </submittedName>
</protein>